<keyword evidence="2" id="KW-1185">Reference proteome</keyword>
<accession>A0A9J6DS59</accession>
<comment type="caution">
    <text evidence="1">The sequence shown here is derived from an EMBL/GenBank/DDBJ whole genome shotgun (WGS) entry which is preliminary data.</text>
</comment>
<name>A0A9J6DS59_RHIMP</name>
<reference evidence="1" key="2">
    <citation type="submission" date="2021-09" db="EMBL/GenBank/DDBJ databases">
        <authorList>
            <person name="Jia N."/>
            <person name="Wang J."/>
            <person name="Shi W."/>
            <person name="Du L."/>
            <person name="Sun Y."/>
            <person name="Zhan W."/>
            <person name="Jiang J."/>
            <person name="Wang Q."/>
            <person name="Zhang B."/>
            <person name="Ji P."/>
            <person name="Sakyi L.B."/>
            <person name="Cui X."/>
            <person name="Yuan T."/>
            <person name="Jiang B."/>
            <person name="Yang W."/>
            <person name="Lam T.T.-Y."/>
            <person name="Chang Q."/>
            <person name="Ding S."/>
            <person name="Wang X."/>
            <person name="Zhu J."/>
            <person name="Ruan X."/>
            <person name="Zhao L."/>
            <person name="Wei J."/>
            <person name="Que T."/>
            <person name="Du C."/>
            <person name="Cheng J."/>
            <person name="Dai P."/>
            <person name="Han X."/>
            <person name="Huang E."/>
            <person name="Gao Y."/>
            <person name="Liu J."/>
            <person name="Shao H."/>
            <person name="Ye R."/>
            <person name="Li L."/>
            <person name="Wei W."/>
            <person name="Wang X."/>
            <person name="Wang C."/>
            <person name="Huo Q."/>
            <person name="Li W."/>
            <person name="Guo W."/>
            <person name="Chen H."/>
            <person name="Chen S."/>
            <person name="Zhou L."/>
            <person name="Zhou L."/>
            <person name="Ni X."/>
            <person name="Tian J."/>
            <person name="Zhou Y."/>
            <person name="Sheng Y."/>
            <person name="Liu T."/>
            <person name="Pan Y."/>
            <person name="Xia L."/>
            <person name="Li J."/>
            <person name="Zhao F."/>
            <person name="Cao W."/>
        </authorList>
    </citation>
    <scope>NUCLEOTIDE SEQUENCE</scope>
    <source>
        <strain evidence="1">Rmic-2018</strain>
        <tissue evidence="1">Larvae</tissue>
    </source>
</reference>
<reference evidence="1" key="1">
    <citation type="journal article" date="2020" name="Cell">
        <title>Large-Scale Comparative Analyses of Tick Genomes Elucidate Their Genetic Diversity and Vector Capacities.</title>
        <authorList>
            <consortium name="Tick Genome and Microbiome Consortium (TIGMIC)"/>
            <person name="Jia N."/>
            <person name="Wang J."/>
            <person name="Shi W."/>
            <person name="Du L."/>
            <person name="Sun Y."/>
            <person name="Zhan W."/>
            <person name="Jiang J.F."/>
            <person name="Wang Q."/>
            <person name="Zhang B."/>
            <person name="Ji P."/>
            <person name="Bell-Sakyi L."/>
            <person name="Cui X.M."/>
            <person name="Yuan T.T."/>
            <person name="Jiang B.G."/>
            <person name="Yang W.F."/>
            <person name="Lam T.T."/>
            <person name="Chang Q.C."/>
            <person name="Ding S.J."/>
            <person name="Wang X.J."/>
            <person name="Zhu J.G."/>
            <person name="Ruan X.D."/>
            <person name="Zhao L."/>
            <person name="Wei J.T."/>
            <person name="Ye R.Z."/>
            <person name="Que T.C."/>
            <person name="Du C.H."/>
            <person name="Zhou Y.H."/>
            <person name="Cheng J.X."/>
            <person name="Dai P.F."/>
            <person name="Guo W.B."/>
            <person name="Han X.H."/>
            <person name="Huang E.J."/>
            <person name="Li L.F."/>
            <person name="Wei W."/>
            <person name="Gao Y.C."/>
            <person name="Liu J.Z."/>
            <person name="Shao H.Z."/>
            <person name="Wang X."/>
            <person name="Wang C.C."/>
            <person name="Yang T.C."/>
            <person name="Huo Q.B."/>
            <person name="Li W."/>
            <person name="Chen H.Y."/>
            <person name="Chen S.E."/>
            <person name="Zhou L.G."/>
            <person name="Ni X.B."/>
            <person name="Tian J.H."/>
            <person name="Sheng Y."/>
            <person name="Liu T."/>
            <person name="Pan Y.S."/>
            <person name="Xia L.Y."/>
            <person name="Li J."/>
            <person name="Zhao F."/>
            <person name="Cao W.C."/>
        </authorList>
    </citation>
    <scope>NUCLEOTIDE SEQUENCE</scope>
    <source>
        <strain evidence="1">Rmic-2018</strain>
    </source>
</reference>
<protein>
    <submittedName>
        <fullName evidence="1">Uncharacterized protein</fullName>
    </submittedName>
</protein>
<organism evidence="1 2">
    <name type="scientific">Rhipicephalus microplus</name>
    <name type="common">Cattle tick</name>
    <name type="synonym">Boophilus microplus</name>
    <dbReference type="NCBI Taxonomy" id="6941"/>
    <lineage>
        <taxon>Eukaryota</taxon>
        <taxon>Metazoa</taxon>
        <taxon>Ecdysozoa</taxon>
        <taxon>Arthropoda</taxon>
        <taxon>Chelicerata</taxon>
        <taxon>Arachnida</taxon>
        <taxon>Acari</taxon>
        <taxon>Parasitiformes</taxon>
        <taxon>Ixodida</taxon>
        <taxon>Ixodoidea</taxon>
        <taxon>Ixodidae</taxon>
        <taxon>Rhipicephalinae</taxon>
        <taxon>Rhipicephalus</taxon>
        <taxon>Boophilus</taxon>
    </lineage>
</organism>
<evidence type="ECO:0000313" key="1">
    <source>
        <dbReference type="EMBL" id="KAH8024696.1"/>
    </source>
</evidence>
<evidence type="ECO:0000313" key="2">
    <source>
        <dbReference type="Proteomes" id="UP000821866"/>
    </source>
</evidence>
<sequence length="177" mass="19919">MTCEFGLNKLSFASAGAFIKTMKGVHRYDTLVIDKMKVRQAVASNRNVQNKWFCKLRRRSFSSYCRICIGCNVCASDPLMGSTRCKHRDKNVAPGRALTRIVLDAILQLSKHNVIVVTVSSDVASTNSAMWSNFGISCKLRSANHRVPHPRESNQSLFLCDVPHVVMCIRNHLLRHT</sequence>
<dbReference type="Proteomes" id="UP000821866">
    <property type="component" value="Unassembled WGS sequence"/>
</dbReference>
<proteinExistence type="predicted"/>
<dbReference type="AlphaFoldDB" id="A0A9J6DS59"/>
<dbReference type="EMBL" id="JABSTU010000007">
    <property type="protein sequence ID" value="KAH8024696.1"/>
    <property type="molecule type" value="Genomic_DNA"/>
</dbReference>
<gene>
    <name evidence="1" type="ORF">HPB51_000581</name>
</gene>